<dbReference type="InterPro" id="IPR010799">
    <property type="entry name" value="MlrC_C"/>
</dbReference>
<evidence type="ECO:0000259" key="3">
    <source>
        <dbReference type="Pfam" id="PF07364"/>
    </source>
</evidence>
<keyword evidence="5" id="KW-1185">Reference proteome</keyword>
<keyword evidence="1" id="KW-0482">Metalloprotease</keyword>
<accession>A0ABT8DZZ9</accession>
<dbReference type="EMBL" id="JAUHHC010000008">
    <property type="protein sequence ID" value="MDN3923193.1"/>
    <property type="molecule type" value="Genomic_DNA"/>
</dbReference>
<name>A0ABT8DZZ9_9BURK</name>
<dbReference type="Pfam" id="PF07171">
    <property type="entry name" value="MlrC_C"/>
    <property type="match status" value="1"/>
</dbReference>
<keyword evidence="1" id="KW-0645">Protease</keyword>
<evidence type="ECO:0000313" key="5">
    <source>
        <dbReference type="Proteomes" id="UP001228044"/>
    </source>
</evidence>
<evidence type="ECO:0000256" key="1">
    <source>
        <dbReference type="PIRNR" id="PIRNR012702"/>
    </source>
</evidence>
<comment type="caution">
    <text evidence="4">The sequence shown here is derived from an EMBL/GenBank/DDBJ whole genome shotgun (WGS) entry which is preliminary data.</text>
</comment>
<protein>
    <recommendedName>
        <fullName evidence="1">Microcystinase C</fullName>
        <shortName evidence="1">MlrC</shortName>
    </recommendedName>
</protein>
<keyword evidence="1" id="KW-0479">Metal-binding</keyword>
<comment type="similarity">
    <text evidence="1">Belongs to the peptidase M81 family.</text>
</comment>
<dbReference type="InterPro" id="IPR015995">
    <property type="entry name" value="MlrC_N"/>
</dbReference>
<dbReference type="InterPro" id="IPR009197">
    <property type="entry name" value="MlrC"/>
</dbReference>
<dbReference type="Proteomes" id="UP001228044">
    <property type="component" value="Unassembled WGS sequence"/>
</dbReference>
<feature type="domain" description="Microcystin LR degradation protein MlrC C-terminal" evidence="2">
    <location>
        <begin position="296"/>
        <end position="470"/>
    </location>
</feature>
<evidence type="ECO:0000313" key="4">
    <source>
        <dbReference type="EMBL" id="MDN3923193.1"/>
    </source>
</evidence>
<reference evidence="4 5" key="1">
    <citation type="submission" date="2023-06" db="EMBL/GenBank/DDBJ databases">
        <title>Pelomonas sp. PFR6 16S ribosomal RNA gene Genome sequencing and assembly.</title>
        <authorList>
            <person name="Woo H."/>
        </authorList>
    </citation>
    <scope>NUCLEOTIDE SEQUENCE [LARGE SCALE GENOMIC DNA]</scope>
    <source>
        <strain evidence="4 5">PFR6</strain>
    </source>
</reference>
<comment type="cofactor">
    <cofactor evidence="1">
        <name>Zn(2+)</name>
        <dbReference type="ChEBI" id="CHEBI:29105"/>
    </cofactor>
    <text evidence="1">Binds 1 zinc ion per subunit.</text>
</comment>
<organism evidence="4 5">
    <name type="scientific">Roseateles violae</name>
    <dbReference type="NCBI Taxonomy" id="3058042"/>
    <lineage>
        <taxon>Bacteria</taxon>
        <taxon>Pseudomonadati</taxon>
        <taxon>Pseudomonadota</taxon>
        <taxon>Betaproteobacteria</taxon>
        <taxon>Burkholderiales</taxon>
        <taxon>Sphaerotilaceae</taxon>
        <taxon>Roseateles</taxon>
    </lineage>
</organism>
<dbReference type="PIRSF" id="PIRSF012702">
    <property type="entry name" value="UCP012702"/>
    <property type="match status" value="1"/>
</dbReference>
<dbReference type="RefSeq" id="WP_290361503.1">
    <property type="nucleotide sequence ID" value="NZ_JAUHHC010000008.1"/>
</dbReference>
<feature type="domain" description="Microcystin LR degradation protein MlrC N-terminal" evidence="3">
    <location>
        <begin position="2"/>
        <end position="287"/>
    </location>
</feature>
<comment type="function">
    <text evidence="1">Involved in peptidolytic degradation of cyclic heptapeptide hepatotoxin microcystin (MC).</text>
</comment>
<dbReference type="Pfam" id="PF07364">
    <property type="entry name" value="DUF1485"/>
    <property type="match status" value="1"/>
</dbReference>
<sequence>MKIFSASIAAETNTFAPAPTGMAAFEAFGLFHAKDSLQAPEGVAALRHLKSSCERRGHELVPGLCAFAEPAGRIVRETYEALRDELLEDLRQAMPVDAVFLFLHGAMAADGYDDCEGDILARVRQIVGERVPVGAELDLHCHLTPQMLESADALIAYKEYPHTDVRERADELLDLLLATARGEVRPVTAMHDCKMVGLWRTSSGPMRDFVDRMKAVERQPGVLSVSLGHGFPWGDVADCGARLWVVTDGDAALAQRLTDQLGREFWALRDATRQPGLEIEAALDQALAIDGGPVVLADTADNPGGGAMSDSSFLLRALVERGVRDVAIGAFWDLGAIQMCVDAGVGARLELRVGGKCGPASGLPVDLQVTVRAIRDEHQQDVFGASWPMGRSVWVESEGGIHLLLCSLRGQIYGTDAFTGIGITLQDKRLIVIKGTQHFYAAFSPLAKATLYVDSPGALTSRFEEIAYRNRSLRYWPRAADPHS</sequence>
<proteinExistence type="inferred from homology"/>
<keyword evidence="1" id="KW-0378">Hydrolase</keyword>
<gene>
    <name evidence="4" type="ORF">QWJ38_23140</name>
</gene>
<evidence type="ECO:0000259" key="2">
    <source>
        <dbReference type="Pfam" id="PF07171"/>
    </source>
</evidence>